<accession>A0ABW0KBU8</accession>
<gene>
    <name evidence="1" type="ORF">ACFPOG_21725</name>
</gene>
<dbReference type="Proteomes" id="UP001596044">
    <property type="component" value="Unassembled WGS sequence"/>
</dbReference>
<dbReference type="Pfam" id="PF06486">
    <property type="entry name" value="DUF1093"/>
    <property type="match status" value="1"/>
</dbReference>
<dbReference type="NCBIfam" id="TIGR01655">
    <property type="entry name" value="yxeA_fam"/>
    <property type="match status" value="1"/>
</dbReference>
<dbReference type="InterPro" id="IPR006542">
    <property type="entry name" value="DUF1093"/>
</dbReference>
<dbReference type="InterPro" id="IPR036166">
    <property type="entry name" value="YxeA-like_sf"/>
</dbReference>
<sequence>MKKLIITLTILAVFVGGFFMLIKNFNVNRIGADPYYVQVQEGKKVQVRTSGGDMVDSYLYHTKAYDKNGSEKTVDFSAIKMLRKDAYLRVYTKGSGVSSYEEVKQDEVPSKALEKLKAK</sequence>
<comment type="caution">
    <text evidence="1">The sequence shown here is derived from an EMBL/GenBank/DDBJ whole genome shotgun (WGS) entry which is preliminary data.</text>
</comment>
<name>A0ABW0KBU8_9BACL</name>
<protein>
    <submittedName>
        <fullName evidence="1">YxeA family protein</fullName>
    </submittedName>
</protein>
<dbReference type="Gene3D" id="2.40.50.480">
    <property type="match status" value="1"/>
</dbReference>
<evidence type="ECO:0000313" key="1">
    <source>
        <dbReference type="EMBL" id="MFC5450879.1"/>
    </source>
</evidence>
<reference evidence="2" key="1">
    <citation type="journal article" date="2019" name="Int. J. Syst. Evol. Microbiol.">
        <title>The Global Catalogue of Microorganisms (GCM) 10K type strain sequencing project: providing services to taxonomists for standard genome sequencing and annotation.</title>
        <authorList>
            <consortium name="The Broad Institute Genomics Platform"/>
            <consortium name="The Broad Institute Genome Sequencing Center for Infectious Disease"/>
            <person name="Wu L."/>
            <person name="Ma J."/>
        </authorList>
    </citation>
    <scope>NUCLEOTIDE SEQUENCE [LARGE SCALE GENOMIC DNA]</scope>
    <source>
        <strain evidence="2">KACC 11904</strain>
    </source>
</reference>
<proteinExistence type="predicted"/>
<keyword evidence="2" id="KW-1185">Reference proteome</keyword>
<dbReference type="PANTHER" id="PTHR36433">
    <property type="entry name" value="HYPOTHETICAL CYTOSOLIC PROTEIN"/>
    <property type="match status" value="1"/>
</dbReference>
<dbReference type="PANTHER" id="PTHR36433:SF2">
    <property type="entry name" value="YXEA FAMILY PROTEIN"/>
    <property type="match status" value="1"/>
</dbReference>
<dbReference type="EMBL" id="JBHSMJ010000029">
    <property type="protein sequence ID" value="MFC5450879.1"/>
    <property type="molecule type" value="Genomic_DNA"/>
</dbReference>
<dbReference type="SUPFAM" id="SSF159121">
    <property type="entry name" value="BC4932-like"/>
    <property type="match status" value="1"/>
</dbReference>
<dbReference type="RefSeq" id="WP_270878843.1">
    <property type="nucleotide sequence ID" value="NZ_JAQFVF010000022.1"/>
</dbReference>
<organism evidence="1 2">
    <name type="scientific">Paenibacillus aestuarii</name>
    <dbReference type="NCBI Taxonomy" id="516965"/>
    <lineage>
        <taxon>Bacteria</taxon>
        <taxon>Bacillati</taxon>
        <taxon>Bacillota</taxon>
        <taxon>Bacilli</taxon>
        <taxon>Bacillales</taxon>
        <taxon>Paenibacillaceae</taxon>
        <taxon>Paenibacillus</taxon>
    </lineage>
</organism>
<evidence type="ECO:0000313" key="2">
    <source>
        <dbReference type="Proteomes" id="UP001596044"/>
    </source>
</evidence>